<accession>A0A1D1VD36</accession>
<name>A0A1D1VD36_RAMVA</name>
<sequence>MAFLGLVKVLNSSLVNLYQFREESTSVRLETAFRLANDHFGIPPLLDTADLEVERPDERSIMIYVSEFIRRYPAIREAESRVQEPSQVSEMAAFDRLKEWCQDIVVSLRCMTAPERPTLAYFEEYQSFQQELRRRALEYKRLKDMLEEGRFVTLKEEHFQEMDILWTKLLRAKASWHSFLFSNLQGQERLICSRFDALEDAIYEHLLLPSLPDRQSFRRGGIEVKIARYEELKSELRFISDMLHDYELAEETSDDFKLHRLSSAFASTWEFLHERWLEEKCRLLLRRQMEMIKDLETRAARWKTISLQPDPSKWRARLDEEYRTHVTHQSVHDRFQDLSRHFGECLEQFGESRNQHSDLVNEAAVIARRWEKLCETLSSLRNTIQNQATRPSVTWQGPATSSRLSAVETFQNSLDELERQLLTDERTSAGDEESTNTQLLLIQNLRVQMLHNQQEIKAVLESLSSTEAQENMPQEEARKLTMLIERYE</sequence>
<reference evidence="7 8" key="1">
    <citation type="journal article" date="2016" name="Nat. Commun.">
        <title>Extremotolerant tardigrade genome and improved radiotolerance of human cultured cells by tardigrade-unique protein.</title>
        <authorList>
            <person name="Hashimoto T."/>
            <person name="Horikawa D.D."/>
            <person name="Saito Y."/>
            <person name="Kuwahara H."/>
            <person name="Kozuka-Hata H."/>
            <person name="Shin-I T."/>
            <person name="Minakuchi Y."/>
            <person name="Ohishi K."/>
            <person name="Motoyama A."/>
            <person name="Aizu T."/>
            <person name="Enomoto A."/>
            <person name="Kondo K."/>
            <person name="Tanaka S."/>
            <person name="Hara Y."/>
            <person name="Koshikawa S."/>
            <person name="Sagara H."/>
            <person name="Miura T."/>
            <person name="Yokobori S."/>
            <person name="Miyagawa K."/>
            <person name="Suzuki Y."/>
            <person name="Kubo T."/>
            <person name="Oyama M."/>
            <person name="Kohara Y."/>
            <person name="Fujiyama A."/>
            <person name="Arakawa K."/>
            <person name="Katayama T."/>
            <person name="Toyoda A."/>
            <person name="Kunieda T."/>
        </authorList>
    </citation>
    <scope>NUCLEOTIDE SEQUENCE [LARGE SCALE GENOMIC DNA]</scope>
    <source>
        <strain evidence="7 8">YOKOZUNA-1</strain>
    </source>
</reference>
<dbReference type="STRING" id="947166.A0A1D1VD36"/>
<comment type="subcellular location">
    <subcellularLocation>
        <location evidence="1">Membrane</location>
    </subcellularLocation>
</comment>
<dbReference type="InterPro" id="IPR052403">
    <property type="entry name" value="LINC-complex_assoc"/>
</dbReference>
<evidence type="ECO:0000256" key="4">
    <source>
        <dbReference type="ARBA" id="ARBA00022989"/>
    </source>
</evidence>
<dbReference type="GO" id="GO:0005737">
    <property type="term" value="C:cytoplasm"/>
    <property type="evidence" value="ECO:0007669"/>
    <property type="project" value="TreeGrafter"/>
</dbReference>
<keyword evidence="3" id="KW-0677">Repeat</keyword>
<dbReference type="GO" id="GO:0005640">
    <property type="term" value="C:nuclear outer membrane"/>
    <property type="evidence" value="ECO:0007669"/>
    <property type="project" value="TreeGrafter"/>
</dbReference>
<comment type="caution">
    <text evidence="7">The sequence shown here is derived from an EMBL/GenBank/DDBJ whole genome shotgun (WGS) entry which is preliminary data.</text>
</comment>
<dbReference type="InterPro" id="IPR036872">
    <property type="entry name" value="CH_dom_sf"/>
</dbReference>
<evidence type="ECO:0000313" key="8">
    <source>
        <dbReference type="Proteomes" id="UP000186922"/>
    </source>
</evidence>
<evidence type="ECO:0000313" key="7">
    <source>
        <dbReference type="EMBL" id="GAU98725.1"/>
    </source>
</evidence>
<dbReference type="GO" id="GO:0034993">
    <property type="term" value="C:meiotic nuclear membrane microtubule tethering complex"/>
    <property type="evidence" value="ECO:0007669"/>
    <property type="project" value="TreeGrafter"/>
</dbReference>
<protein>
    <recommendedName>
        <fullName evidence="6">Calponin-homology (CH) domain-containing protein</fullName>
    </recommendedName>
</protein>
<evidence type="ECO:0000256" key="3">
    <source>
        <dbReference type="ARBA" id="ARBA00022737"/>
    </source>
</evidence>
<dbReference type="GO" id="GO:0007097">
    <property type="term" value="P:nuclear migration"/>
    <property type="evidence" value="ECO:0007669"/>
    <property type="project" value="TreeGrafter"/>
</dbReference>
<dbReference type="OrthoDB" id="18853at2759"/>
<feature type="domain" description="Calponin-homology (CH)" evidence="6">
    <location>
        <begin position="1"/>
        <end position="73"/>
    </location>
</feature>
<gene>
    <name evidence="7" type="primary">RvY_09834-1</name>
    <name evidence="7" type="synonym">RvY_09834.1</name>
    <name evidence="7" type="ORF">RvY_09834</name>
</gene>
<dbReference type="Gene3D" id="1.10.418.10">
    <property type="entry name" value="Calponin-like domain"/>
    <property type="match status" value="1"/>
</dbReference>
<dbReference type="PANTHER" id="PTHR47535">
    <property type="entry name" value="MUSCLE-SPECIFIC PROTEIN 300 KDA, ISOFORM G"/>
    <property type="match status" value="1"/>
</dbReference>
<dbReference type="Pfam" id="PF00307">
    <property type="entry name" value="CH"/>
    <property type="match status" value="1"/>
</dbReference>
<evidence type="ECO:0000256" key="2">
    <source>
        <dbReference type="ARBA" id="ARBA00022692"/>
    </source>
</evidence>
<dbReference type="PROSITE" id="PS50021">
    <property type="entry name" value="CH"/>
    <property type="match status" value="1"/>
</dbReference>
<dbReference type="GO" id="GO:0051015">
    <property type="term" value="F:actin filament binding"/>
    <property type="evidence" value="ECO:0007669"/>
    <property type="project" value="TreeGrafter"/>
</dbReference>
<dbReference type="AlphaFoldDB" id="A0A1D1VD36"/>
<evidence type="ECO:0000256" key="1">
    <source>
        <dbReference type="ARBA" id="ARBA00004370"/>
    </source>
</evidence>
<dbReference type="PANTHER" id="PTHR47535:SF1">
    <property type="entry name" value="NESPRIN-1"/>
    <property type="match status" value="1"/>
</dbReference>
<evidence type="ECO:0000256" key="5">
    <source>
        <dbReference type="ARBA" id="ARBA00023136"/>
    </source>
</evidence>
<dbReference type="EMBL" id="BDGG01000004">
    <property type="protein sequence ID" value="GAU98725.1"/>
    <property type="molecule type" value="Genomic_DNA"/>
</dbReference>
<dbReference type="SUPFAM" id="SSF47576">
    <property type="entry name" value="Calponin-homology domain, CH-domain"/>
    <property type="match status" value="1"/>
</dbReference>
<keyword evidence="2" id="KW-0812">Transmembrane</keyword>
<dbReference type="InterPro" id="IPR001715">
    <property type="entry name" value="CH_dom"/>
</dbReference>
<dbReference type="Proteomes" id="UP000186922">
    <property type="component" value="Unassembled WGS sequence"/>
</dbReference>
<keyword evidence="8" id="KW-1185">Reference proteome</keyword>
<organism evidence="7 8">
    <name type="scientific">Ramazzottius varieornatus</name>
    <name type="common">Water bear</name>
    <name type="synonym">Tardigrade</name>
    <dbReference type="NCBI Taxonomy" id="947166"/>
    <lineage>
        <taxon>Eukaryota</taxon>
        <taxon>Metazoa</taxon>
        <taxon>Ecdysozoa</taxon>
        <taxon>Tardigrada</taxon>
        <taxon>Eutardigrada</taxon>
        <taxon>Parachela</taxon>
        <taxon>Hypsibioidea</taxon>
        <taxon>Ramazzottiidae</taxon>
        <taxon>Ramazzottius</taxon>
    </lineage>
</organism>
<keyword evidence="4" id="KW-1133">Transmembrane helix</keyword>
<keyword evidence="5" id="KW-0472">Membrane</keyword>
<evidence type="ECO:0000259" key="6">
    <source>
        <dbReference type="PROSITE" id="PS50021"/>
    </source>
</evidence>
<proteinExistence type="predicted"/>